<comment type="caution">
    <text evidence="1">The sequence shown here is derived from an EMBL/GenBank/DDBJ whole genome shotgun (WGS) entry which is preliminary data.</text>
</comment>
<dbReference type="OrthoDB" id="5201563at2759"/>
<accession>A0A9P8UHF9</accession>
<organism evidence="1 2">
    <name type="scientific">Truncatella angustata</name>
    <dbReference type="NCBI Taxonomy" id="152316"/>
    <lineage>
        <taxon>Eukaryota</taxon>
        <taxon>Fungi</taxon>
        <taxon>Dikarya</taxon>
        <taxon>Ascomycota</taxon>
        <taxon>Pezizomycotina</taxon>
        <taxon>Sordariomycetes</taxon>
        <taxon>Xylariomycetidae</taxon>
        <taxon>Amphisphaeriales</taxon>
        <taxon>Sporocadaceae</taxon>
        <taxon>Truncatella</taxon>
    </lineage>
</organism>
<sequence length="144" mass="16565">MTTIPEAVHHLEAEAINVLEDYKIRHSSHRPEKYENTANNTVIVAGVEREAQPVEFNSTLAPHPLVPYPVTNPTYWPQSFRQVPDYRPINTRLDWDERRQNTLFTVVGTIMICGCWMEAVASTVWRNTIGGYINITAWRIGGEW</sequence>
<dbReference type="EMBL" id="JAGPXC010000006">
    <property type="protein sequence ID" value="KAH6652284.1"/>
    <property type="molecule type" value="Genomic_DNA"/>
</dbReference>
<dbReference type="GeneID" id="70132249"/>
<reference evidence="1" key="1">
    <citation type="journal article" date="2021" name="Nat. Commun.">
        <title>Genetic determinants of endophytism in the Arabidopsis root mycobiome.</title>
        <authorList>
            <person name="Mesny F."/>
            <person name="Miyauchi S."/>
            <person name="Thiergart T."/>
            <person name="Pickel B."/>
            <person name="Atanasova L."/>
            <person name="Karlsson M."/>
            <person name="Huettel B."/>
            <person name="Barry K.W."/>
            <person name="Haridas S."/>
            <person name="Chen C."/>
            <person name="Bauer D."/>
            <person name="Andreopoulos W."/>
            <person name="Pangilinan J."/>
            <person name="LaButti K."/>
            <person name="Riley R."/>
            <person name="Lipzen A."/>
            <person name="Clum A."/>
            <person name="Drula E."/>
            <person name="Henrissat B."/>
            <person name="Kohler A."/>
            <person name="Grigoriev I.V."/>
            <person name="Martin F.M."/>
            <person name="Hacquard S."/>
        </authorList>
    </citation>
    <scope>NUCLEOTIDE SEQUENCE</scope>
    <source>
        <strain evidence="1">MPI-SDFR-AT-0073</strain>
    </source>
</reference>
<proteinExistence type="predicted"/>
<protein>
    <submittedName>
        <fullName evidence="1">Uncharacterized protein</fullName>
    </submittedName>
</protein>
<gene>
    <name evidence="1" type="ORF">BKA67DRAFT_573488</name>
</gene>
<dbReference type="Proteomes" id="UP000758603">
    <property type="component" value="Unassembled WGS sequence"/>
</dbReference>
<name>A0A9P8UHF9_9PEZI</name>
<keyword evidence="2" id="KW-1185">Reference proteome</keyword>
<dbReference type="AlphaFoldDB" id="A0A9P8UHF9"/>
<evidence type="ECO:0000313" key="2">
    <source>
        <dbReference type="Proteomes" id="UP000758603"/>
    </source>
</evidence>
<evidence type="ECO:0000313" key="1">
    <source>
        <dbReference type="EMBL" id="KAH6652284.1"/>
    </source>
</evidence>
<dbReference type="RefSeq" id="XP_045956562.1">
    <property type="nucleotide sequence ID" value="XM_046103357.1"/>
</dbReference>